<name>A0A822FKC3_9BILA</name>
<dbReference type="Proteomes" id="UP000663848">
    <property type="component" value="Unassembled WGS sequence"/>
</dbReference>
<sequence length="41" mass="5028">LRTTMVGTPYWMSPEVIKKLKYDKKVDIWVRQKQFEKQISK</sequence>
<feature type="domain" description="Protein kinase" evidence="1">
    <location>
        <begin position="1"/>
        <end position="41"/>
    </location>
</feature>
<organism evidence="2 3">
    <name type="scientific">Rotaria socialis</name>
    <dbReference type="NCBI Taxonomy" id="392032"/>
    <lineage>
        <taxon>Eukaryota</taxon>
        <taxon>Metazoa</taxon>
        <taxon>Spiralia</taxon>
        <taxon>Gnathifera</taxon>
        <taxon>Rotifera</taxon>
        <taxon>Eurotatoria</taxon>
        <taxon>Bdelloidea</taxon>
        <taxon>Philodinida</taxon>
        <taxon>Philodinidae</taxon>
        <taxon>Rotaria</taxon>
    </lineage>
</organism>
<protein>
    <recommendedName>
        <fullName evidence="1">Protein kinase domain-containing protein</fullName>
    </recommendedName>
</protein>
<gene>
    <name evidence="2" type="ORF">QYT958_LOCUS46626</name>
</gene>
<proteinExistence type="predicted"/>
<evidence type="ECO:0000313" key="2">
    <source>
        <dbReference type="EMBL" id="CAF5128977.1"/>
    </source>
</evidence>
<feature type="non-terminal residue" evidence="2">
    <location>
        <position position="1"/>
    </location>
</feature>
<accession>A0A822FKC3</accession>
<reference evidence="2" key="1">
    <citation type="submission" date="2021-02" db="EMBL/GenBank/DDBJ databases">
        <authorList>
            <person name="Nowell W R."/>
        </authorList>
    </citation>
    <scope>NUCLEOTIDE SEQUENCE</scope>
</reference>
<dbReference type="InterPro" id="IPR000719">
    <property type="entry name" value="Prot_kinase_dom"/>
</dbReference>
<evidence type="ECO:0000313" key="3">
    <source>
        <dbReference type="Proteomes" id="UP000663848"/>
    </source>
</evidence>
<dbReference type="AlphaFoldDB" id="A0A822FKC3"/>
<dbReference type="EMBL" id="CAJOBR010083760">
    <property type="protein sequence ID" value="CAF5128977.1"/>
    <property type="molecule type" value="Genomic_DNA"/>
</dbReference>
<comment type="caution">
    <text evidence="2">The sequence shown here is derived from an EMBL/GenBank/DDBJ whole genome shotgun (WGS) entry which is preliminary data.</text>
</comment>
<dbReference type="SUPFAM" id="SSF56112">
    <property type="entry name" value="Protein kinase-like (PK-like)"/>
    <property type="match status" value="1"/>
</dbReference>
<dbReference type="GO" id="GO:0004672">
    <property type="term" value="F:protein kinase activity"/>
    <property type="evidence" value="ECO:0007669"/>
    <property type="project" value="InterPro"/>
</dbReference>
<dbReference type="Gene3D" id="1.10.510.10">
    <property type="entry name" value="Transferase(Phosphotransferase) domain 1"/>
    <property type="match status" value="1"/>
</dbReference>
<dbReference type="PROSITE" id="PS50011">
    <property type="entry name" value="PROTEIN_KINASE_DOM"/>
    <property type="match status" value="1"/>
</dbReference>
<evidence type="ECO:0000259" key="1">
    <source>
        <dbReference type="PROSITE" id="PS50011"/>
    </source>
</evidence>
<dbReference type="InterPro" id="IPR011009">
    <property type="entry name" value="Kinase-like_dom_sf"/>
</dbReference>
<dbReference type="GO" id="GO:0005524">
    <property type="term" value="F:ATP binding"/>
    <property type="evidence" value="ECO:0007669"/>
    <property type="project" value="InterPro"/>
</dbReference>